<comment type="caution">
    <text evidence="2">The sequence shown here is derived from an EMBL/GenBank/DDBJ whole genome shotgun (WGS) entry which is preliminary data.</text>
</comment>
<protein>
    <submittedName>
        <fullName evidence="2">Uncharacterized protein</fullName>
    </submittedName>
</protein>
<keyword evidence="1" id="KW-0812">Transmembrane</keyword>
<feature type="transmembrane region" description="Helical" evidence="1">
    <location>
        <begin position="46"/>
        <end position="65"/>
    </location>
</feature>
<accession>A0A0F4LBS1</accession>
<dbReference type="RefSeq" id="WP_046325502.1">
    <property type="nucleotide sequence ID" value="NZ_JBHTMT010000004.1"/>
</dbReference>
<evidence type="ECO:0000256" key="1">
    <source>
        <dbReference type="SAM" id="Phobius"/>
    </source>
</evidence>
<dbReference type="InterPro" id="IPR049731">
    <property type="entry name" value="LVIS_2131-like"/>
</dbReference>
<dbReference type="Proteomes" id="UP000033531">
    <property type="component" value="Unassembled WGS sequence"/>
</dbReference>
<evidence type="ECO:0000313" key="3">
    <source>
        <dbReference type="Proteomes" id="UP000033531"/>
    </source>
</evidence>
<dbReference type="STRING" id="1218507.JF74_15730"/>
<dbReference type="AlphaFoldDB" id="A0A0F4LBS1"/>
<gene>
    <name evidence="2" type="ORF">JF74_15730</name>
</gene>
<proteinExistence type="predicted"/>
<sequence length="208" mass="24200">MISWNLLGVLLWVVVILYFVFVVQNIRKRRITMIIKKHRQFSWPNFLIDIIEVAALLVGIVWLFGKTMLDNPDLDDTTKIKSHIIYEPIVMNPGEGNSSYVTIDSKKKRISTQTFTYYRPGKKIKVASDFATVAYGKSPLDLNAAKIPYDKKQLQTMDRKYQRAYVAIYTANYKKVWQNGIGMHAGHNATRYYLIRIPDSSFIREKEK</sequence>
<reference evidence="2 3" key="1">
    <citation type="submission" date="2015-01" db="EMBL/GenBank/DDBJ databases">
        <title>Comparative genomics of the lactic acid bacteria isolated from the honey bee gut.</title>
        <authorList>
            <person name="Ellegaard K.M."/>
            <person name="Tamarit D."/>
            <person name="Javelind E."/>
            <person name="Olofsson T."/>
            <person name="Andersson S.G."/>
            <person name="Vasquez A."/>
        </authorList>
    </citation>
    <scope>NUCLEOTIDE SEQUENCE [LARGE SCALE GENOMIC DNA]</scope>
    <source>
        <strain evidence="2 3">Hma8</strain>
    </source>
</reference>
<dbReference type="PATRIC" id="fig|1218507.3.peg.1766"/>
<feature type="transmembrane region" description="Helical" evidence="1">
    <location>
        <begin position="6"/>
        <end position="26"/>
    </location>
</feature>
<dbReference type="NCBIfam" id="NF040508">
    <property type="entry name" value="LVIS_2131_fam"/>
    <property type="match status" value="1"/>
</dbReference>
<evidence type="ECO:0000313" key="2">
    <source>
        <dbReference type="EMBL" id="KJY55724.1"/>
    </source>
</evidence>
<name>A0A0F4LBS1_9LACO</name>
<keyword evidence="1" id="KW-1133">Transmembrane helix</keyword>
<keyword evidence="1" id="KW-0472">Membrane</keyword>
<dbReference type="HOGENOM" id="CLU_094536_0_0_9"/>
<dbReference type="EMBL" id="JXLI01000013">
    <property type="protein sequence ID" value="KJY55724.1"/>
    <property type="molecule type" value="Genomic_DNA"/>
</dbReference>
<dbReference type="OrthoDB" id="2311501at2"/>
<organism evidence="2 3">
    <name type="scientific">Lactobacillus melliventris</name>
    <dbReference type="NCBI Taxonomy" id="1218507"/>
    <lineage>
        <taxon>Bacteria</taxon>
        <taxon>Bacillati</taxon>
        <taxon>Bacillota</taxon>
        <taxon>Bacilli</taxon>
        <taxon>Lactobacillales</taxon>
        <taxon>Lactobacillaceae</taxon>
        <taxon>Lactobacillus</taxon>
    </lineage>
</organism>